<evidence type="ECO:0000313" key="5">
    <source>
        <dbReference type="EMBL" id="OLP86495.1"/>
    </source>
</evidence>
<dbReference type="InterPro" id="IPR011990">
    <property type="entry name" value="TPR-like_helical_dom_sf"/>
</dbReference>
<dbReference type="Gene3D" id="1.25.40.10">
    <property type="entry name" value="Tetratricopeptide repeat domain"/>
    <property type="match status" value="1"/>
</dbReference>
<dbReference type="InterPro" id="IPR019734">
    <property type="entry name" value="TPR_rpt"/>
</dbReference>
<keyword evidence="2" id="KW-0802">TPR repeat</keyword>
<feature type="coiled-coil region" evidence="3">
    <location>
        <begin position="120"/>
        <end position="147"/>
    </location>
</feature>
<dbReference type="SMART" id="SM00028">
    <property type="entry name" value="TPR"/>
    <property type="match status" value="3"/>
</dbReference>
<dbReference type="OrthoDB" id="431136at2759"/>
<evidence type="ECO:0000313" key="6">
    <source>
        <dbReference type="Proteomes" id="UP000186817"/>
    </source>
</evidence>
<proteinExistence type="predicted"/>
<dbReference type="AlphaFoldDB" id="A0A1Q9CUC8"/>
<dbReference type="Proteomes" id="UP000186817">
    <property type="component" value="Unassembled WGS sequence"/>
</dbReference>
<dbReference type="EMBL" id="LSRX01000913">
    <property type="protein sequence ID" value="OLP86495.1"/>
    <property type="molecule type" value="Genomic_DNA"/>
</dbReference>
<evidence type="ECO:0000256" key="1">
    <source>
        <dbReference type="ARBA" id="ARBA00022737"/>
    </source>
</evidence>
<evidence type="ECO:0000256" key="2">
    <source>
        <dbReference type="ARBA" id="ARBA00022803"/>
    </source>
</evidence>
<keyword evidence="6" id="KW-1185">Reference proteome</keyword>
<protein>
    <submittedName>
        <fullName evidence="5">Heat shock protein sti1-like</fullName>
    </submittedName>
</protein>
<dbReference type="SUPFAM" id="SSF48452">
    <property type="entry name" value="TPR-like"/>
    <property type="match status" value="1"/>
</dbReference>
<keyword evidence="3" id="KW-0175">Coiled coil</keyword>
<gene>
    <name evidence="5" type="primary">sti1</name>
    <name evidence="5" type="ORF">AK812_SmicGene32392</name>
</gene>
<dbReference type="PANTHER" id="PTHR22904">
    <property type="entry name" value="TPR REPEAT CONTAINING PROTEIN"/>
    <property type="match status" value="1"/>
</dbReference>
<evidence type="ECO:0000256" key="3">
    <source>
        <dbReference type="SAM" id="Coils"/>
    </source>
</evidence>
<comment type="caution">
    <text evidence="5">The sequence shown here is derived from an EMBL/GenBank/DDBJ whole genome shotgun (WGS) entry which is preliminary data.</text>
</comment>
<keyword evidence="1" id="KW-0677">Repeat</keyword>
<reference evidence="5 6" key="1">
    <citation type="submission" date="2016-02" db="EMBL/GenBank/DDBJ databases">
        <title>Genome analysis of coral dinoflagellate symbionts highlights evolutionary adaptations to a symbiotic lifestyle.</title>
        <authorList>
            <person name="Aranda M."/>
            <person name="Li Y."/>
            <person name="Liew Y.J."/>
            <person name="Baumgarten S."/>
            <person name="Simakov O."/>
            <person name="Wilson M."/>
            <person name="Piel J."/>
            <person name="Ashoor H."/>
            <person name="Bougouffa S."/>
            <person name="Bajic V.B."/>
            <person name="Ryu T."/>
            <person name="Ravasi T."/>
            <person name="Bayer T."/>
            <person name="Micklem G."/>
            <person name="Kim H."/>
            <person name="Bhak J."/>
            <person name="Lajeunesse T.C."/>
            <person name="Voolstra C.R."/>
        </authorList>
    </citation>
    <scope>NUCLEOTIDE SEQUENCE [LARGE SCALE GENOMIC DNA]</scope>
    <source>
        <strain evidence="5 6">CCMP2467</strain>
    </source>
</reference>
<evidence type="ECO:0000256" key="4">
    <source>
        <dbReference type="SAM" id="MobiDB-lite"/>
    </source>
</evidence>
<feature type="region of interest" description="Disordered" evidence="4">
    <location>
        <begin position="557"/>
        <end position="577"/>
    </location>
</feature>
<sequence length="890" mass="97196">MGTAPSPDMLLYEAEARVADEGVCSVPAKEFTLLAESRGCSLAMSESNPQEPGPRAGYPAQGPPLAPMSARLVNTPLAGEMPEQSSVASMTGISVGSTSGGPVLRKKLFDQNVSDWASRYRKHKQSLDQLTRDCELLRTDVAKHQTEVDERAQKTAELEDKFHGQTMLKFTDIKAAVEAAGQRKQQLGLEVGEARKLKAQLTKECKLLKADYERKHSELARGAEMRDRLEQQLVMYTQQLNQPGASRDKGCEGQAPSNRQRSSGPAWRRRARASTMAASLQAEGKAHFQQGRFRDALQSYAAALRELGSGQGTEEQAAALRANRSLCLLRLGDTELALSEAEQCKELQPDWPKAHFRVAAALRALGRLGEARLAACHARRLAPHDPTLQGLQTELRQTLFPGPAAALGEALDLLEDFRRSPSDIRDAAQVVRDTLLGDQKGGVDVLEAFIRSEGPKTIFRRQNAMGDNWQEEARNGTMSLLSELTKAGPALEQEFLRLSKEADEREMGCQALGCADDHFSNMGTKAADLNRDKAVAAPPAPPAPPEVQEEDAETFFGISKRSRKQRPRGTKPQPKPSSVLLLNLWSDRAVFRVFSFGWPSALACAAAVAPVWAAAVRRFGAAEGKGTEAAGIRRGAWRTWLTLLCPGTVEVARDSEDGEALSEKHLLQHLVCPPRAPDCDWCISLDWCFLVALWKDGRRLWTATFTAPHGAQALPSLEERDGGPSCFERKEIQPQEKAASLAEMARATVSATAVRGTLLLPVPALLRPGPLDPSELLPRGGLLRVVLGVSVTTEKDTTELRASLGFAGPDGRWLDGRTAMLLLTGLAVSSERQRLEKELELVQHNLRQHTELADEAHSEIERTCGGMKASVQHHMATSLRLQEPLDDAAY</sequence>
<feature type="coiled-coil region" evidence="3">
    <location>
        <begin position="191"/>
        <end position="218"/>
    </location>
</feature>
<keyword evidence="5" id="KW-0346">Stress response</keyword>
<name>A0A1Q9CUC8_SYMMI</name>
<feature type="region of interest" description="Disordered" evidence="4">
    <location>
        <begin position="43"/>
        <end position="62"/>
    </location>
</feature>
<accession>A0A1Q9CUC8</accession>
<feature type="compositionally biased region" description="Basic residues" evidence="4">
    <location>
        <begin position="560"/>
        <end position="569"/>
    </location>
</feature>
<dbReference type="PANTHER" id="PTHR22904:SF523">
    <property type="entry name" value="STRESS-INDUCED-PHOSPHOPROTEIN 1"/>
    <property type="match status" value="1"/>
</dbReference>
<organism evidence="5 6">
    <name type="scientific">Symbiodinium microadriaticum</name>
    <name type="common">Dinoflagellate</name>
    <name type="synonym">Zooxanthella microadriatica</name>
    <dbReference type="NCBI Taxonomy" id="2951"/>
    <lineage>
        <taxon>Eukaryota</taxon>
        <taxon>Sar</taxon>
        <taxon>Alveolata</taxon>
        <taxon>Dinophyceae</taxon>
        <taxon>Suessiales</taxon>
        <taxon>Symbiodiniaceae</taxon>
        <taxon>Symbiodinium</taxon>
    </lineage>
</organism>
<dbReference type="GO" id="GO:0051879">
    <property type="term" value="F:Hsp90 protein binding"/>
    <property type="evidence" value="ECO:0007669"/>
    <property type="project" value="TreeGrafter"/>
</dbReference>
<feature type="region of interest" description="Disordered" evidence="4">
    <location>
        <begin position="241"/>
        <end position="267"/>
    </location>
</feature>